<feature type="domain" description="Ig-like" evidence="6">
    <location>
        <begin position="69"/>
        <end position="162"/>
    </location>
</feature>
<dbReference type="PROSITE" id="PS50835">
    <property type="entry name" value="IG_LIKE"/>
    <property type="match status" value="1"/>
</dbReference>
<reference evidence="7" key="1">
    <citation type="submission" date="2025-08" db="UniProtKB">
        <authorList>
            <consortium name="Ensembl"/>
        </authorList>
    </citation>
    <scope>IDENTIFICATION</scope>
</reference>
<evidence type="ECO:0000256" key="3">
    <source>
        <dbReference type="ARBA" id="ARBA00023319"/>
    </source>
</evidence>
<feature type="region of interest" description="Disordered" evidence="4">
    <location>
        <begin position="364"/>
        <end position="388"/>
    </location>
</feature>
<dbReference type="STRING" id="37003.ENSKMAP00000015256"/>
<keyword evidence="1" id="KW-1015">Disulfide bond</keyword>
<dbReference type="InterPro" id="IPR007110">
    <property type="entry name" value="Ig-like_dom"/>
</dbReference>
<protein>
    <submittedName>
        <fullName evidence="7">Uncharacterized LOC108249358</fullName>
    </submittedName>
</protein>
<evidence type="ECO:0000313" key="8">
    <source>
        <dbReference type="Proteomes" id="UP000264800"/>
    </source>
</evidence>
<dbReference type="PANTHER" id="PTHR11890">
    <property type="entry name" value="INTERLEUKIN-1 RECEPTOR FAMILY MEMBER"/>
    <property type="match status" value="1"/>
</dbReference>
<feature type="region of interest" description="Disordered" evidence="4">
    <location>
        <begin position="1"/>
        <end position="21"/>
    </location>
</feature>
<evidence type="ECO:0000256" key="1">
    <source>
        <dbReference type="ARBA" id="ARBA00023157"/>
    </source>
</evidence>
<dbReference type="GeneTree" id="ENSGT00940000175225"/>
<keyword evidence="2" id="KW-0325">Glycoprotein</keyword>
<keyword evidence="3" id="KW-0393">Immunoglobulin domain</keyword>
<keyword evidence="8" id="KW-1185">Reference proteome</keyword>
<organism evidence="7 8">
    <name type="scientific">Kryptolebias marmoratus</name>
    <name type="common">Mangrove killifish</name>
    <name type="synonym">Rivulus marmoratus</name>
    <dbReference type="NCBI Taxonomy" id="37003"/>
    <lineage>
        <taxon>Eukaryota</taxon>
        <taxon>Metazoa</taxon>
        <taxon>Chordata</taxon>
        <taxon>Craniata</taxon>
        <taxon>Vertebrata</taxon>
        <taxon>Euteleostomi</taxon>
        <taxon>Actinopterygii</taxon>
        <taxon>Neopterygii</taxon>
        <taxon>Teleostei</taxon>
        <taxon>Neoteleostei</taxon>
        <taxon>Acanthomorphata</taxon>
        <taxon>Ovalentaria</taxon>
        <taxon>Atherinomorphae</taxon>
        <taxon>Cyprinodontiformes</taxon>
        <taxon>Rivulidae</taxon>
        <taxon>Kryptolebias</taxon>
    </lineage>
</organism>
<evidence type="ECO:0000256" key="2">
    <source>
        <dbReference type="ARBA" id="ARBA00023180"/>
    </source>
</evidence>
<keyword evidence="5" id="KW-0472">Membrane</keyword>
<dbReference type="PANTHER" id="PTHR11890:SF6">
    <property type="entry name" value="INTERLEUKIN-18 RECEPTOR 1"/>
    <property type="match status" value="1"/>
</dbReference>
<accession>A0A3Q3AG62</accession>
<keyword evidence="5" id="KW-1133">Transmembrane helix</keyword>
<feature type="transmembrane region" description="Helical" evidence="5">
    <location>
        <begin position="339"/>
        <end position="358"/>
    </location>
</feature>
<dbReference type="InterPro" id="IPR036179">
    <property type="entry name" value="Ig-like_dom_sf"/>
</dbReference>
<dbReference type="InterPro" id="IPR013783">
    <property type="entry name" value="Ig-like_fold"/>
</dbReference>
<dbReference type="Gene3D" id="2.60.40.10">
    <property type="entry name" value="Immunoglobulins"/>
    <property type="match status" value="2"/>
</dbReference>
<evidence type="ECO:0000259" key="6">
    <source>
        <dbReference type="PROSITE" id="PS50835"/>
    </source>
</evidence>
<dbReference type="InterPro" id="IPR015621">
    <property type="entry name" value="IL-1_rcpt_fam"/>
</dbReference>
<dbReference type="SUPFAM" id="SSF48726">
    <property type="entry name" value="Immunoglobulin"/>
    <property type="match status" value="1"/>
</dbReference>
<evidence type="ECO:0000313" key="7">
    <source>
        <dbReference type="Ensembl" id="ENSKMAP00000015256.1"/>
    </source>
</evidence>
<proteinExistence type="predicted"/>
<sequence>EMVALHCPPRPGAEAAPSWTGPSGNLTGSLSASADVLIHGHSLVFLAVSVNHQGNYSCFPGNAGSRFWFQVVVSTAQSGEHEGSRYLTTCFTQESCRLSCPAEDIPAEDTPSITSRGVTWRREGEASSARSFFPSVEEEDGGVYVCSRSYSYGRHVYNSSFTVVLDVQPSKQQRRSEILSPKQNDVFPVDLGSTVVIGCEAVVSSDFDEVFWLSETSFVDEDASLPLRPQPAALTNPPGSFRMEGRPAEELHLQAGVRPSELHLHHRHPQPKRCRTPTRFSFFRAERKANEKSYFFLLKAPRGAKTELLTRAELAKRLAHPARLFLSAPSASRLHPLHLILPFGCIAALLIVLAAAVVTKSKPDAACRPRGAPGSSGGGPGPGSRLLNRAAPVEDHIC</sequence>
<name>A0A3Q3AG62_KRYMA</name>
<dbReference type="Ensembl" id="ENSKMAT00000015477.1">
    <property type="protein sequence ID" value="ENSKMAP00000015256.1"/>
    <property type="gene ID" value="ENSKMAG00000011411.1"/>
</dbReference>
<reference evidence="7" key="2">
    <citation type="submission" date="2025-09" db="UniProtKB">
        <authorList>
            <consortium name="Ensembl"/>
        </authorList>
    </citation>
    <scope>IDENTIFICATION</scope>
</reference>
<evidence type="ECO:0000256" key="4">
    <source>
        <dbReference type="SAM" id="MobiDB-lite"/>
    </source>
</evidence>
<dbReference type="Proteomes" id="UP000264800">
    <property type="component" value="Unplaced"/>
</dbReference>
<keyword evidence="5" id="KW-0812">Transmembrane</keyword>
<dbReference type="AlphaFoldDB" id="A0A3Q3AG62"/>
<evidence type="ECO:0000256" key="5">
    <source>
        <dbReference type="SAM" id="Phobius"/>
    </source>
</evidence>